<dbReference type="CDD" id="cd06530">
    <property type="entry name" value="S26_SPase_I"/>
    <property type="match status" value="1"/>
</dbReference>
<comment type="similarity">
    <text evidence="3 7">Belongs to the peptidase S26 family.</text>
</comment>
<dbReference type="PANTHER" id="PTHR43390">
    <property type="entry name" value="SIGNAL PEPTIDASE I"/>
    <property type="match status" value="1"/>
</dbReference>
<protein>
    <recommendedName>
        <fullName evidence="4 7">Signal peptidase I</fullName>
        <ecNumber evidence="4 7">3.4.21.89</ecNumber>
    </recommendedName>
</protein>
<evidence type="ECO:0000259" key="9">
    <source>
        <dbReference type="Pfam" id="PF10502"/>
    </source>
</evidence>
<dbReference type="SUPFAM" id="SSF51306">
    <property type="entry name" value="LexA/Signal peptidase"/>
    <property type="match status" value="1"/>
</dbReference>
<dbReference type="PANTHER" id="PTHR43390:SF1">
    <property type="entry name" value="CHLOROPLAST PROCESSING PEPTIDASE"/>
    <property type="match status" value="1"/>
</dbReference>
<keyword evidence="7" id="KW-0472">Membrane</keyword>
<keyword evidence="7" id="KW-1133">Transmembrane helix</keyword>
<feature type="active site" evidence="6">
    <location>
        <position position="134"/>
    </location>
</feature>
<feature type="domain" description="Peptidase S26" evidence="9">
    <location>
        <begin position="31"/>
        <end position="224"/>
    </location>
</feature>
<sequence>MDPESDAGAEPTPEPSRRPEQPRRKRGSLLRELVIIVVSALLLSWLVKTYLVQPFSIPSSSMEDTLIEGDRVLVSKLVPRFADVRRGDVIVFKDPGGWLGEDGPEDADGVTGFADDALTFVGLRPQDAGEHLIKRVVGVGGDHVTCCDDEGRVSVNGVPLAETYLKPGVAPSQTEFDTVVPEDSYWVMGDNRPHSHDSRYTGGLPGGGYVPLDDVVGVAFARVWPVDRLALMKNPEDVFAPVGEP</sequence>
<dbReference type="RefSeq" id="WP_229828253.1">
    <property type="nucleotide sequence ID" value="NZ_BNAN01000001.1"/>
</dbReference>
<feature type="active site" evidence="6">
    <location>
        <position position="61"/>
    </location>
</feature>
<dbReference type="GO" id="GO:0005886">
    <property type="term" value="C:plasma membrane"/>
    <property type="evidence" value="ECO:0007669"/>
    <property type="project" value="UniProtKB-SubCell"/>
</dbReference>
<dbReference type="EMBL" id="FONZ01000001">
    <property type="protein sequence ID" value="SFE87308.1"/>
    <property type="molecule type" value="Genomic_DNA"/>
</dbReference>
<evidence type="ECO:0000313" key="10">
    <source>
        <dbReference type="EMBL" id="SFE87308.1"/>
    </source>
</evidence>
<dbReference type="EC" id="3.4.21.89" evidence="4 7"/>
<dbReference type="Gene3D" id="2.10.109.10">
    <property type="entry name" value="Umud Fragment, subunit A"/>
    <property type="match status" value="1"/>
</dbReference>
<dbReference type="PROSITE" id="PS00761">
    <property type="entry name" value="SPASE_I_3"/>
    <property type="match status" value="1"/>
</dbReference>
<evidence type="ECO:0000256" key="1">
    <source>
        <dbReference type="ARBA" id="ARBA00000677"/>
    </source>
</evidence>
<keyword evidence="7" id="KW-0812">Transmembrane</keyword>
<keyword evidence="11" id="KW-1185">Reference proteome</keyword>
<evidence type="ECO:0000313" key="11">
    <source>
        <dbReference type="Proteomes" id="UP000198520"/>
    </source>
</evidence>
<dbReference type="GO" id="GO:0009003">
    <property type="term" value="F:signal peptidase activity"/>
    <property type="evidence" value="ECO:0007669"/>
    <property type="project" value="UniProtKB-EC"/>
</dbReference>
<feature type="transmembrane region" description="Helical" evidence="7">
    <location>
        <begin position="33"/>
        <end position="52"/>
    </location>
</feature>
<gene>
    <name evidence="10" type="ORF">SAMN04488035_0869</name>
</gene>
<evidence type="ECO:0000256" key="3">
    <source>
        <dbReference type="ARBA" id="ARBA00009370"/>
    </source>
</evidence>
<comment type="catalytic activity">
    <reaction evidence="1 7">
        <text>Cleavage of hydrophobic, N-terminal signal or leader sequences from secreted and periplasmic proteins.</text>
        <dbReference type="EC" id="3.4.21.89"/>
    </reaction>
</comment>
<keyword evidence="5 7" id="KW-0378">Hydrolase</keyword>
<dbReference type="STRING" id="285351.SAMN04488035_0869"/>
<dbReference type="InterPro" id="IPR036286">
    <property type="entry name" value="LexA/Signal_pep-like_sf"/>
</dbReference>
<feature type="region of interest" description="Disordered" evidence="8">
    <location>
        <begin position="1"/>
        <end position="24"/>
    </location>
</feature>
<evidence type="ECO:0000256" key="2">
    <source>
        <dbReference type="ARBA" id="ARBA00004401"/>
    </source>
</evidence>
<dbReference type="InterPro" id="IPR019758">
    <property type="entry name" value="Pept_S26A_signal_pept_1_CS"/>
</dbReference>
<dbReference type="NCBIfam" id="TIGR02227">
    <property type="entry name" value="sigpep_I_bact"/>
    <property type="match status" value="1"/>
</dbReference>
<dbReference type="InterPro" id="IPR000223">
    <property type="entry name" value="Pept_S26A_signal_pept_1"/>
</dbReference>
<dbReference type="GO" id="GO:0006465">
    <property type="term" value="P:signal peptide processing"/>
    <property type="evidence" value="ECO:0007669"/>
    <property type="project" value="InterPro"/>
</dbReference>
<comment type="subcellular location">
    <subcellularLocation>
        <location evidence="2">Cell membrane</location>
        <topology evidence="2">Single-pass type II membrane protein</topology>
    </subcellularLocation>
    <subcellularLocation>
        <location evidence="7">Membrane</location>
        <topology evidence="7">Single-pass type II membrane protein</topology>
    </subcellularLocation>
</comment>
<reference evidence="11" key="1">
    <citation type="submission" date="2016-10" db="EMBL/GenBank/DDBJ databases">
        <authorList>
            <person name="Varghese N."/>
            <person name="Submissions S."/>
        </authorList>
    </citation>
    <scope>NUCLEOTIDE SEQUENCE [LARGE SCALE GENOMIC DNA]</scope>
    <source>
        <strain evidence="11">DSM 19083</strain>
    </source>
</reference>
<proteinExistence type="inferred from homology"/>
<dbReference type="PRINTS" id="PR00727">
    <property type="entry name" value="LEADERPTASE"/>
</dbReference>
<dbReference type="GO" id="GO:0004252">
    <property type="term" value="F:serine-type endopeptidase activity"/>
    <property type="evidence" value="ECO:0007669"/>
    <property type="project" value="InterPro"/>
</dbReference>
<evidence type="ECO:0000256" key="4">
    <source>
        <dbReference type="ARBA" id="ARBA00013208"/>
    </source>
</evidence>
<dbReference type="InterPro" id="IPR019533">
    <property type="entry name" value="Peptidase_S26"/>
</dbReference>
<dbReference type="AlphaFoldDB" id="A0A1I2E449"/>
<name>A0A1I2E449_9MICO</name>
<evidence type="ECO:0000256" key="6">
    <source>
        <dbReference type="PIRSR" id="PIRSR600223-1"/>
    </source>
</evidence>
<evidence type="ECO:0000256" key="7">
    <source>
        <dbReference type="RuleBase" id="RU362042"/>
    </source>
</evidence>
<evidence type="ECO:0000256" key="5">
    <source>
        <dbReference type="ARBA" id="ARBA00022801"/>
    </source>
</evidence>
<dbReference type="Proteomes" id="UP000198520">
    <property type="component" value="Unassembled WGS sequence"/>
</dbReference>
<organism evidence="10 11">
    <name type="scientific">Flavimobilis marinus</name>
    <dbReference type="NCBI Taxonomy" id="285351"/>
    <lineage>
        <taxon>Bacteria</taxon>
        <taxon>Bacillati</taxon>
        <taxon>Actinomycetota</taxon>
        <taxon>Actinomycetes</taxon>
        <taxon>Micrococcales</taxon>
        <taxon>Jonesiaceae</taxon>
        <taxon>Flavimobilis</taxon>
    </lineage>
</organism>
<accession>A0A1I2E449</accession>
<dbReference type="Pfam" id="PF10502">
    <property type="entry name" value="Peptidase_S26"/>
    <property type="match status" value="1"/>
</dbReference>
<keyword evidence="7" id="KW-0645">Protease</keyword>
<evidence type="ECO:0000256" key="8">
    <source>
        <dbReference type="SAM" id="MobiDB-lite"/>
    </source>
</evidence>